<sequence>MIYKCTIRTKQKLINAVIALAFEKGYDNVTVRDICKRAGVSNGAFYHHYATKDALSREAYLSLDFLVTDELLEKLEGMEPLDALQYILELQVRYVESLGCVMCDYYKILLSGENISLFAPERPYYQAVLAQIKRCLKKQRFKPSYDAEFLTDWILRFVRGCIVDWCIRGTSTPLLHGYRENFSLLISGLAAQSPFQGEC</sequence>
<dbReference type="PROSITE" id="PS50977">
    <property type="entry name" value="HTH_TETR_2"/>
    <property type="match status" value="1"/>
</dbReference>
<dbReference type="InterPro" id="IPR001647">
    <property type="entry name" value="HTH_TetR"/>
</dbReference>
<gene>
    <name evidence="4" type="ORF">IAB26_00695</name>
</gene>
<keyword evidence="1 2" id="KW-0238">DNA-binding</keyword>
<feature type="domain" description="HTH tetR-type" evidence="3">
    <location>
        <begin position="7"/>
        <end position="67"/>
    </location>
</feature>
<dbReference type="PANTHER" id="PTHR43479:SF11">
    <property type="entry name" value="ACREF_ENVCD OPERON REPRESSOR-RELATED"/>
    <property type="match status" value="1"/>
</dbReference>
<evidence type="ECO:0000313" key="4">
    <source>
        <dbReference type="EMBL" id="HIQ95057.1"/>
    </source>
</evidence>
<evidence type="ECO:0000259" key="3">
    <source>
        <dbReference type="PROSITE" id="PS50977"/>
    </source>
</evidence>
<dbReference type="PANTHER" id="PTHR43479">
    <property type="entry name" value="ACREF/ENVCD OPERON REPRESSOR-RELATED"/>
    <property type="match status" value="1"/>
</dbReference>
<comment type="caution">
    <text evidence="4">The sequence shown here is derived from an EMBL/GenBank/DDBJ whole genome shotgun (WGS) entry which is preliminary data.</text>
</comment>
<dbReference type="Pfam" id="PF00440">
    <property type="entry name" value="TetR_N"/>
    <property type="match status" value="1"/>
</dbReference>
<dbReference type="Proteomes" id="UP000886886">
    <property type="component" value="Unassembled WGS sequence"/>
</dbReference>
<organism evidence="4 5">
    <name type="scientific">Candidatus Limivivens merdigallinarum</name>
    <dbReference type="NCBI Taxonomy" id="2840859"/>
    <lineage>
        <taxon>Bacteria</taxon>
        <taxon>Bacillati</taxon>
        <taxon>Bacillota</taxon>
        <taxon>Clostridia</taxon>
        <taxon>Lachnospirales</taxon>
        <taxon>Lachnospiraceae</taxon>
        <taxon>Lachnospiraceae incertae sedis</taxon>
        <taxon>Candidatus Limivivens</taxon>
    </lineage>
</organism>
<dbReference type="GO" id="GO:0003677">
    <property type="term" value="F:DNA binding"/>
    <property type="evidence" value="ECO:0007669"/>
    <property type="project" value="UniProtKB-UniRule"/>
</dbReference>
<reference evidence="4" key="2">
    <citation type="journal article" date="2021" name="PeerJ">
        <title>Extensive microbial diversity within the chicken gut microbiome revealed by metagenomics and culture.</title>
        <authorList>
            <person name="Gilroy R."/>
            <person name="Ravi A."/>
            <person name="Getino M."/>
            <person name="Pursley I."/>
            <person name="Horton D.L."/>
            <person name="Alikhan N.F."/>
            <person name="Baker D."/>
            <person name="Gharbi K."/>
            <person name="Hall N."/>
            <person name="Watson M."/>
            <person name="Adriaenssens E.M."/>
            <person name="Foster-Nyarko E."/>
            <person name="Jarju S."/>
            <person name="Secka A."/>
            <person name="Antonio M."/>
            <person name="Oren A."/>
            <person name="Chaudhuri R.R."/>
            <person name="La Ragione R."/>
            <person name="Hildebrand F."/>
            <person name="Pallen M.J."/>
        </authorList>
    </citation>
    <scope>NUCLEOTIDE SEQUENCE</scope>
    <source>
        <strain evidence="4">ChiSjej3B21-11622</strain>
    </source>
</reference>
<feature type="DNA-binding region" description="H-T-H motif" evidence="2">
    <location>
        <begin position="30"/>
        <end position="49"/>
    </location>
</feature>
<dbReference type="InterPro" id="IPR050624">
    <property type="entry name" value="HTH-type_Tx_Regulator"/>
</dbReference>
<dbReference type="Gene3D" id="1.10.357.10">
    <property type="entry name" value="Tetracycline Repressor, domain 2"/>
    <property type="match status" value="1"/>
</dbReference>
<evidence type="ECO:0000256" key="1">
    <source>
        <dbReference type="ARBA" id="ARBA00023125"/>
    </source>
</evidence>
<dbReference type="PRINTS" id="PR00455">
    <property type="entry name" value="HTHTETR"/>
</dbReference>
<evidence type="ECO:0000313" key="5">
    <source>
        <dbReference type="Proteomes" id="UP000886886"/>
    </source>
</evidence>
<reference evidence="4" key="1">
    <citation type="submission" date="2020-10" db="EMBL/GenBank/DDBJ databases">
        <authorList>
            <person name="Gilroy R."/>
        </authorList>
    </citation>
    <scope>NUCLEOTIDE SEQUENCE</scope>
    <source>
        <strain evidence="4">ChiSjej3B21-11622</strain>
    </source>
</reference>
<dbReference type="SUPFAM" id="SSF48498">
    <property type="entry name" value="Tetracyclin repressor-like, C-terminal domain"/>
    <property type="match status" value="1"/>
</dbReference>
<protein>
    <submittedName>
        <fullName evidence="4">TetR/AcrR family transcriptional regulator</fullName>
    </submittedName>
</protein>
<evidence type="ECO:0000256" key="2">
    <source>
        <dbReference type="PROSITE-ProRule" id="PRU00335"/>
    </source>
</evidence>
<dbReference type="InterPro" id="IPR009057">
    <property type="entry name" value="Homeodomain-like_sf"/>
</dbReference>
<proteinExistence type="predicted"/>
<dbReference type="EMBL" id="DVFT01000012">
    <property type="protein sequence ID" value="HIQ95057.1"/>
    <property type="molecule type" value="Genomic_DNA"/>
</dbReference>
<accession>A0A9D0ZS98</accession>
<name>A0A9D0ZS98_9FIRM</name>
<dbReference type="AlphaFoldDB" id="A0A9D0ZS98"/>
<dbReference type="SUPFAM" id="SSF46689">
    <property type="entry name" value="Homeodomain-like"/>
    <property type="match status" value="1"/>
</dbReference>
<dbReference type="InterPro" id="IPR036271">
    <property type="entry name" value="Tet_transcr_reg_TetR-rel_C_sf"/>
</dbReference>